<evidence type="ECO:0000313" key="3">
    <source>
        <dbReference type="Proteomes" id="UP000290876"/>
    </source>
</evidence>
<accession>A0A449BA98</accession>
<dbReference type="Proteomes" id="UP000290876">
    <property type="component" value="Chromosome"/>
</dbReference>
<organism evidence="2 3">
    <name type="scientific">Mycoplasmopsis columbinasalis</name>
    <dbReference type="NCBI Taxonomy" id="114880"/>
    <lineage>
        <taxon>Bacteria</taxon>
        <taxon>Bacillati</taxon>
        <taxon>Mycoplasmatota</taxon>
        <taxon>Mycoplasmoidales</taxon>
        <taxon>Metamycoplasmataceae</taxon>
        <taxon>Mycoplasmopsis</taxon>
    </lineage>
</organism>
<name>A0A449BA98_9BACT</name>
<keyword evidence="3" id="KW-1185">Reference proteome</keyword>
<keyword evidence="1" id="KW-0732">Signal</keyword>
<evidence type="ECO:0000313" key="2">
    <source>
        <dbReference type="EMBL" id="VEU78098.1"/>
    </source>
</evidence>
<protein>
    <recommendedName>
        <fullName evidence="4">Lipoprotein</fullName>
    </recommendedName>
</protein>
<feature type="signal peptide" evidence="1">
    <location>
        <begin position="1"/>
        <end position="25"/>
    </location>
</feature>
<dbReference type="PROSITE" id="PS51257">
    <property type="entry name" value="PROKAR_LIPOPROTEIN"/>
    <property type="match status" value="1"/>
</dbReference>
<dbReference type="EMBL" id="LR215043">
    <property type="protein sequence ID" value="VEU78098.1"/>
    <property type="molecule type" value="Genomic_DNA"/>
</dbReference>
<gene>
    <name evidence="2" type="ORF">NCTC10184_00320</name>
</gene>
<dbReference type="AlphaFoldDB" id="A0A449BA98"/>
<feature type="chain" id="PRO_5019569082" description="Lipoprotein" evidence="1">
    <location>
        <begin position="26"/>
        <end position="339"/>
    </location>
</feature>
<evidence type="ECO:0000256" key="1">
    <source>
        <dbReference type="SAM" id="SignalP"/>
    </source>
</evidence>
<reference evidence="2 3" key="1">
    <citation type="submission" date="2019-01" db="EMBL/GenBank/DDBJ databases">
        <authorList>
            <consortium name="Pathogen Informatics"/>
        </authorList>
    </citation>
    <scope>NUCLEOTIDE SEQUENCE [LARGE SCALE GENOMIC DNA]</scope>
    <source>
        <strain evidence="2 3">NCTC10184</strain>
    </source>
</reference>
<evidence type="ECO:0008006" key="4">
    <source>
        <dbReference type="Google" id="ProtNLM"/>
    </source>
</evidence>
<dbReference type="KEGG" id="mcob:NCTC10184_00320"/>
<sequence length="339" mass="38644">MKFKRRKFWLSVPIATATILPLATISCDLSFTSSNEKDTQFTKTQRITDVVALVENSKKPLEEKVKELFAVYENTFEVLKDTDVTESKNLANDLKEIGLIDYEQALVKYEKDIEPTVNKVLDTVNSVVNDKTTPETQEIKEIVEKFKNLNTSDTTQISELVNELVDNEQIKETIDMFKESFGLLAEIPQNNTNNFAIIDPDTDGKLKTEQAQALINAFNSSQNNDGKFKFVFDFETQKMSVEDVVKKTKTEIFYVNTSKLSNPNNTQSDAYYVADLITPITKENTLNTQITKIYLNQTTGTFSFGFKVYKKVNNTNVEVDNRKHMFSSAIVPLRLLIKK</sequence>
<proteinExistence type="predicted"/>
<dbReference type="RefSeq" id="WP_129622946.1">
    <property type="nucleotide sequence ID" value="NZ_LR215043.1"/>
</dbReference>